<dbReference type="InterPro" id="IPR000873">
    <property type="entry name" value="AMP-dep_synth/lig_dom"/>
</dbReference>
<protein>
    <submittedName>
        <fullName evidence="5">Long-chain-fatty-acid--CoA ligase</fullName>
    </submittedName>
</protein>
<organism evidence="5 6">
    <name type="scientific">Spongiibacter nanhainus</name>
    <dbReference type="NCBI Taxonomy" id="2794344"/>
    <lineage>
        <taxon>Bacteria</taxon>
        <taxon>Pseudomonadati</taxon>
        <taxon>Pseudomonadota</taxon>
        <taxon>Gammaproteobacteria</taxon>
        <taxon>Cellvibrionales</taxon>
        <taxon>Spongiibacteraceae</taxon>
        <taxon>Spongiibacter</taxon>
    </lineage>
</organism>
<dbReference type="InterPro" id="IPR045851">
    <property type="entry name" value="AMP-bd_C_sf"/>
</dbReference>
<dbReference type="AlphaFoldDB" id="A0A7T4UPM5"/>
<dbReference type="InterPro" id="IPR050237">
    <property type="entry name" value="ATP-dep_AMP-bd_enzyme"/>
</dbReference>
<dbReference type="InterPro" id="IPR042099">
    <property type="entry name" value="ANL_N_sf"/>
</dbReference>
<gene>
    <name evidence="5" type="ORF">I6N98_16075</name>
</gene>
<evidence type="ECO:0000259" key="3">
    <source>
        <dbReference type="Pfam" id="PF00501"/>
    </source>
</evidence>
<evidence type="ECO:0000256" key="2">
    <source>
        <dbReference type="ARBA" id="ARBA00022598"/>
    </source>
</evidence>
<dbReference type="Proteomes" id="UP000596063">
    <property type="component" value="Chromosome"/>
</dbReference>
<dbReference type="PANTHER" id="PTHR43767">
    <property type="entry name" value="LONG-CHAIN-FATTY-ACID--COA LIGASE"/>
    <property type="match status" value="1"/>
</dbReference>
<dbReference type="EMBL" id="CP066167">
    <property type="protein sequence ID" value="QQD17838.1"/>
    <property type="molecule type" value="Genomic_DNA"/>
</dbReference>
<proteinExistence type="inferred from homology"/>
<sequence length="518" mass="57072">MLLHKMIEFNAIEHPTVTALRSDGVNQNYADFDRACNQLANGLASIGLKPGARVAILAKNTLAYPQLAIACMKAGFTLVPLNFRLAPAELSYILEDSKAEMLVCGDDELRSGADRSEAVKHIQHCYTLATSDDKWQDFATLYADDDTRPDFHASTDTIVSQLYTSGTTGYPKGVLIGHQQMVSGYIMTNHISPRVQVAHTGLMSLPLFHVAGLAATLFWLCSGMTVELMEDFNPVAVVEAICASEKCDTVLVPAMIQAIMAFVPNIQDYDFSPLQRITYGASPISLDILEKAIALFKCNFVQGFGMTELSCMVLALQAEDHRRALKGEEHLLRSCGRPLPGAELKVVDEDGQEVAPGTTGELLVRSPTTMAGYWQLPEKTAETVVDGWLHTGDAGYVDEEGYFYIRDRVKDMIVSGGENIYPAEVENALFSHPDIQDVAVIGIPDSKYGETPLAVCVMTADSQVSDADLIEFCRERLAGYKTPRRYEFVEEIPRNPSGKVLKRVLREPYWEGVERRVG</sequence>
<dbReference type="PANTHER" id="PTHR43767:SF1">
    <property type="entry name" value="NONRIBOSOMAL PEPTIDE SYNTHASE PES1 (EUROFUNG)-RELATED"/>
    <property type="match status" value="1"/>
</dbReference>
<feature type="domain" description="AMP-binding enzyme C-terminal" evidence="4">
    <location>
        <begin position="424"/>
        <end position="499"/>
    </location>
</feature>
<dbReference type="Pfam" id="PF13193">
    <property type="entry name" value="AMP-binding_C"/>
    <property type="match status" value="1"/>
</dbReference>
<dbReference type="KEGG" id="snan:I6N98_16075"/>
<dbReference type="RefSeq" id="WP_198569337.1">
    <property type="nucleotide sequence ID" value="NZ_CP066167.1"/>
</dbReference>
<keyword evidence="6" id="KW-1185">Reference proteome</keyword>
<name>A0A7T4UPM5_9GAMM</name>
<evidence type="ECO:0000259" key="4">
    <source>
        <dbReference type="Pfam" id="PF13193"/>
    </source>
</evidence>
<dbReference type="Pfam" id="PF00501">
    <property type="entry name" value="AMP-binding"/>
    <property type="match status" value="1"/>
</dbReference>
<reference evidence="5 6" key="1">
    <citation type="submission" date="2020-12" db="EMBL/GenBank/DDBJ databases">
        <authorList>
            <person name="Shan Y."/>
        </authorList>
    </citation>
    <scope>NUCLEOTIDE SEQUENCE [LARGE SCALE GENOMIC DNA]</scope>
    <source>
        <strain evidence="6">csc3.9</strain>
    </source>
</reference>
<evidence type="ECO:0000313" key="6">
    <source>
        <dbReference type="Proteomes" id="UP000596063"/>
    </source>
</evidence>
<dbReference type="NCBIfam" id="NF004837">
    <property type="entry name" value="PRK06187.1"/>
    <property type="match status" value="1"/>
</dbReference>
<dbReference type="GO" id="GO:0016878">
    <property type="term" value="F:acid-thiol ligase activity"/>
    <property type="evidence" value="ECO:0007669"/>
    <property type="project" value="UniProtKB-ARBA"/>
</dbReference>
<dbReference type="SUPFAM" id="SSF56801">
    <property type="entry name" value="Acetyl-CoA synthetase-like"/>
    <property type="match status" value="1"/>
</dbReference>
<comment type="similarity">
    <text evidence="1">Belongs to the ATP-dependent AMP-binding enzyme family.</text>
</comment>
<feature type="domain" description="AMP-dependent synthetase/ligase" evidence="3">
    <location>
        <begin position="10"/>
        <end position="374"/>
    </location>
</feature>
<dbReference type="Gene3D" id="3.40.50.12780">
    <property type="entry name" value="N-terminal domain of ligase-like"/>
    <property type="match status" value="1"/>
</dbReference>
<dbReference type="InterPro" id="IPR025110">
    <property type="entry name" value="AMP-bd_C"/>
</dbReference>
<dbReference type="Gene3D" id="3.30.300.30">
    <property type="match status" value="1"/>
</dbReference>
<dbReference type="FunFam" id="3.30.300.30:FF:000008">
    <property type="entry name" value="2,3-dihydroxybenzoate-AMP ligase"/>
    <property type="match status" value="1"/>
</dbReference>
<accession>A0A7T4UPM5</accession>
<evidence type="ECO:0000256" key="1">
    <source>
        <dbReference type="ARBA" id="ARBA00006432"/>
    </source>
</evidence>
<keyword evidence="2 5" id="KW-0436">Ligase</keyword>
<evidence type="ECO:0000313" key="5">
    <source>
        <dbReference type="EMBL" id="QQD17838.1"/>
    </source>
</evidence>